<evidence type="ECO:0000313" key="3">
    <source>
        <dbReference type="Proteomes" id="UP000248012"/>
    </source>
</evidence>
<gene>
    <name evidence="2" type="ORF">DI396_08120</name>
</gene>
<dbReference type="EMBL" id="QFVT01000004">
    <property type="protein sequence ID" value="PYC48032.1"/>
    <property type="molecule type" value="Genomic_DNA"/>
</dbReference>
<accession>A0A2V4N2A3</accession>
<sequence>MSATHTNATALSGSISRAAYVAVRSVALIRDVFEARKTRAMLLALSNEQLDDIGLSRAEITSRTSIF</sequence>
<feature type="domain" description="YjiS-like" evidence="1">
    <location>
        <begin position="34"/>
        <end position="60"/>
    </location>
</feature>
<evidence type="ECO:0000259" key="1">
    <source>
        <dbReference type="Pfam" id="PF06568"/>
    </source>
</evidence>
<comment type="caution">
    <text evidence="2">The sequence shown here is derived from an EMBL/GenBank/DDBJ whole genome shotgun (WGS) entry which is preliminary data.</text>
</comment>
<dbReference type="AlphaFoldDB" id="A0A2V4N2A3"/>
<keyword evidence="3" id="KW-1185">Reference proteome</keyword>
<dbReference type="RefSeq" id="WP_110795682.1">
    <property type="nucleotide sequence ID" value="NZ_KZ826483.1"/>
</dbReference>
<evidence type="ECO:0000313" key="2">
    <source>
        <dbReference type="EMBL" id="PYC48032.1"/>
    </source>
</evidence>
<dbReference type="InterPro" id="IPR009506">
    <property type="entry name" value="YjiS-like"/>
</dbReference>
<name>A0A2V4N2A3_9RHOB</name>
<proteinExistence type="predicted"/>
<organism evidence="2 3">
    <name type="scientific">Litorivita pollutaquae</name>
    <dbReference type="NCBI Taxonomy" id="2200892"/>
    <lineage>
        <taxon>Bacteria</taxon>
        <taxon>Pseudomonadati</taxon>
        <taxon>Pseudomonadota</taxon>
        <taxon>Alphaproteobacteria</taxon>
        <taxon>Rhodobacterales</taxon>
        <taxon>Paracoccaceae</taxon>
        <taxon>Litorivita</taxon>
    </lineage>
</organism>
<protein>
    <recommendedName>
        <fullName evidence="1">YjiS-like domain-containing protein</fullName>
    </recommendedName>
</protein>
<dbReference type="OrthoDB" id="8116725at2"/>
<reference evidence="2 3" key="1">
    <citation type="submission" date="2018-05" db="EMBL/GenBank/DDBJ databases">
        <title>Oceanovita maritima gen. nov., sp. nov., a marine bacterium in the family Rhodobacteraceae isolated from surface seawater of Lundu port Xiamen, China.</title>
        <authorList>
            <person name="Hetharua B.H."/>
            <person name="Min D."/>
            <person name="Liao H."/>
            <person name="Tian Y."/>
        </authorList>
    </citation>
    <scope>NUCLEOTIDE SEQUENCE [LARGE SCALE GENOMIC DNA]</scope>
    <source>
        <strain evidence="2 3">FSX-11</strain>
    </source>
</reference>
<dbReference type="Proteomes" id="UP000248012">
    <property type="component" value="Unassembled WGS sequence"/>
</dbReference>
<dbReference type="Pfam" id="PF06568">
    <property type="entry name" value="YjiS-like"/>
    <property type="match status" value="1"/>
</dbReference>